<dbReference type="EMBL" id="CAAALY010006216">
    <property type="protein sequence ID" value="VEL09391.1"/>
    <property type="molecule type" value="Genomic_DNA"/>
</dbReference>
<evidence type="ECO:0000313" key="2">
    <source>
        <dbReference type="Proteomes" id="UP000784294"/>
    </source>
</evidence>
<protein>
    <submittedName>
        <fullName evidence="1">Uncharacterized protein</fullName>
    </submittedName>
</protein>
<accession>A0A3S5A7U8</accession>
<gene>
    <name evidence="1" type="ORF">PXEA_LOCUS2831</name>
</gene>
<dbReference type="AlphaFoldDB" id="A0A3S5A7U8"/>
<comment type="caution">
    <text evidence="1">The sequence shown here is derived from an EMBL/GenBank/DDBJ whole genome shotgun (WGS) entry which is preliminary data.</text>
</comment>
<organism evidence="1 2">
    <name type="scientific">Protopolystoma xenopodis</name>
    <dbReference type="NCBI Taxonomy" id="117903"/>
    <lineage>
        <taxon>Eukaryota</taxon>
        <taxon>Metazoa</taxon>
        <taxon>Spiralia</taxon>
        <taxon>Lophotrochozoa</taxon>
        <taxon>Platyhelminthes</taxon>
        <taxon>Monogenea</taxon>
        <taxon>Polyopisthocotylea</taxon>
        <taxon>Polystomatidea</taxon>
        <taxon>Polystomatidae</taxon>
        <taxon>Protopolystoma</taxon>
    </lineage>
</organism>
<dbReference type="Proteomes" id="UP000784294">
    <property type="component" value="Unassembled WGS sequence"/>
</dbReference>
<evidence type="ECO:0000313" key="1">
    <source>
        <dbReference type="EMBL" id="VEL09391.1"/>
    </source>
</evidence>
<keyword evidence="2" id="KW-1185">Reference proteome</keyword>
<proteinExistence type="predicted"/>
<name>A0A3S5A7U8_9PLAT</name>
<reference evidence="1" key="1">
    <citation type="submission" date="2018-11" db="EMBL/GenBank/DDBJ databases">
        <authorList>
            <consortium name="Pathogen Informatics"/>
        </authorList>
    </citation>
    <scope>NUCLEOTIDE SEQUENCE</scope>
</reference>
<sequence>MVVCQRVRRVGAICKDLRFPFLTFPQYRPRICLSFADRADGRLSSGLRLRLRVRLLLPLLLMAPRCSLPRPNMNSKAPPQTYILALPPDRPRPTGPRPRQAGMGLFDCWSSPLKRVYSGSQLLSLLPPTPTPPTYPPPSLHTRKQACKHRRMCLLKSAEQTKRSVDRR</sequence>